<accession>F3C1K5</accession>
<feature type="non-terminal residue" evidence="2">
    <location>
        <position position="210"/>
    </location>
</feature>
<gene>
    <name evidence="2" type="ORF">Pgy4_06829</name>
</gene>
<dbReference type="Gene3D" id="3.40.50.300">
    <property type="entry name" value="P-loop containing nucleotide triphosphate hydrolases"/>
    <property type="match status" value="1"/>
</dbReference>
<name>F3C1K5_PSESG</name>
<dbReference type="GO" id="GO:0004386">
    <property type="term" value="F:helicase activity"/>
    <property type="evidence" value="ECO:0007669"/>
    <property type="project" value="InterPro"/>
</dbReference>
<organism evidence="2 3">
    <name type="scientific">Pseudomonas savastanoi pv. glycinea str. race 4</name>
    <dbReference type="NCBI Taxonomy" id="875330"/>
    <lineage>
        <taxon>Bacteria</taxon>
        <taxon>Pseudomonadati</taxon>
        <taxon>Pseudomonadota</taxon>
        <taxon>Gammaproteobacteria</taxon>
        <taxon>Pseudomonadales</taxon>
        <taxon>Pseudomonadaceae</taxon>
        <taxon>Pseudomonas</taxon>
    </lineage>
</organism>
<dbReference type="EMBL" id="ADWY01000273">
    <property type="protein sequence ID" value="EGH08927.1"/>
    <property type="molecule type" value="Genomic_DNA"/>
</dbReference>
<comment type="caution">
    <text evidence="2">The sequence shown here is derived from an EMBL/GenBank/DDBJ whole genome shotgun (WGS) entry which is preliminary data.</text>
</comment>
<dbReference type="GO" id="GO:0005524">
    <property type="term" value="F:ATP binding"/>
    <property type="evidence" value="ECO:0007669"/>
    <property type="project" value="UniProtKB-KW"/>
</dbReference>
<evidence type="ECO:0000313" key="3">
    <source>
        <dbReference type="Proteomes" id="UP000005466"/>
    </source>
</evidence>
<dbReference type="InterPro" id="IPR027417">
    <property type="entry name" value="P-loop_NTPase"/>
</dbReference>
<dbReference type="Pfam" id="PF13086">
    <property type="entry name" value="AAA_11"/>
    <property type="match status" value="1"/>
</dbReference>
<dbReference type="InterPro" id="IPR041677">
    <property type="entry name" value="DNA2/NAM7_AAA_11"/>
</dbReference>
<dbReference type="AlphaFoldDB" id="F3C1K5"/>
<proteinExistence type="predicted"/>
<dbReference type="SUPFAM" id="SSF52540">
    <property type="entry name" value="P-loop containing nucleoside triphosphate hydrolases"/>
    <property type="match status" value="1"/>
</dbReference>
<keyword evidence="2" id="KW-0547">Nucleotide-binding</keyword>
<dbReference type="CDD" id="cd17934">
    <property type="entry name" value="DEXXQc_Upf1-like"/>
    <property type="match status" value="1"/>
</dbReference>
<evidence type="ECO:0000313" key="2">
    <source>
        <dbReference type="EMBL" id="EGH08927.1"/>
    </source>
</evidence>
<feature type="domain" description="DNA2/NAM7 helicase helicase" evidence="1">
    <location>
        <begin position="81"/>
        <end position="155"/>
    </location>
</feature>
<keyword evidence="2" id="KW-0067">ATP-binding</keyword>
<protein>
    <submittedName>
        <fullName evidence="2">ATP-binding protein</fullName>
    </submittedName>
</protein>
<evidence type="ECO:0000259" key="1">
    <source>
        <dbReference type="Pfam" id="PF13086"/>
    </source>
</evidence>
<dbReference type="HOGENOM" id="CLU_1307216_0_0_6"/>
<reference evidence="2 3" key="1">
    <citation type="journal article" date="2011" name="PLoS Pathog.">
        <title>Dynamic evolution of pathogenicity revealed by sequencing and comparative genomics of 19 Pseudomonas syringae isolates.</title>
        <authorList>
            <person name="Baltrus D.A."/>
            <person name="Nishimura M.T."/>
            <person name="Romanchuk A."/>
            <person name="Chang J.H."/>
            <person name="Mukhtar M.S."/>
            <person name="Cherkis K."/>
            <person name="Roach J."/>
            <person name="Grant S.R."/>
            <person name="Jones C.D."/>
            <person name="Dangl J.L."/>
        </authorList>
    </citation>
    <scope>NUCLEOTIDE SEQUENCE [LARGE SCALE GENOMIC DNA]</scope>
    <source>
        <strain evidence="3">race 4</strain>
    </source>
</reference>
<feature type="non-terminal residue" evidence="2">
    <location>
        <position position="1"/>
    </location>
</feature>
<sequence length="210" mass="24230">ELLFNFRILRTRPFDNWDKRMSAFYSLQLHYYDKVLQDKKTELAAHEEALRLGNFKALLEELTTSSMLHLKHHLHRHISDDDTFDTTYRKRLDAFLKRYPVIGSSTHSIVNSLGGKAVLDYVIIDEASQQDIVPGVLALSCAKNLIIVGDRKQLAHIPEKLGLEAPAPWYDCEKYSLLDSCVSVFGNSIPMTLLKEHYRCHPRIIQFCNQ</sequence>
<dbReference type="Proteomes" id="UP000005466">
    <property type="component" value="Unassembled WGS sequence"/>
</dbReference>